<evidence type="ECO:0000313" key="1">
    <source>
        <dbReference type="EMBL" id="KAK8057528.1"/>
    </source>
</evidence>
<dbReference type="EMBL" id="JAQQWM010000007">
    <property type="protein sequence ID" value="KAK8057528.1"/>
    <property type="molecule type" value="Genomic_DNA"/>
</dbReference>
<proteinExistence type="predicted"/>
<gene>
    <name evidence="1" type="ORF">PG996_011465</name>
</gene>
<comment type="caution">
    <text evidence="1">The sequence shown here is derived from an EMBL/GenBank/DDBJ whole genome shotgun (WGS) entry which is preliminary data.</text>
</comment>
<organism evidence="1 2">
    <name type="scientific">Apiospora saccharicola</name>
    <dbReference type="NCBI Taxonomy" id="335842"/>
    <lineage>
        <taxon>Eukaryota</taxon>
        <taxon>Fungi</taxon>
        <taxon>Dikarya</taxon>
        <taxon>Ascomycota</taxon>
        <taxon>Pezizomycotina</taxon>
        <taxon>Sordariomycetes</taxon>
        <taxon>Xylariomycetidae</taxon>
        <taxon>Amphisphaeriales</taxon>
        <taxon>Apiosporaceae</taxon>
        <taxon>Apiospora</taxon>
    </lineage>
</organism>
<keyword evidence="2" id="KW-1185">Reference proteome</keyword>
<evidence type="ECO:0000313" key="2">
    <source>
        <dbReference type="Proteomes" id="UP001446871"/>
    </source>
</evidence>
<sequence>MELAQVCASRRHGPSQVALGKQVAHYDNSDDREDENVDVADSVNIIARLSQSIHVATASHPSGRLAEQTSWNLMRSGYEPEPRQASMVLCRTRSCGYAASFGTLPRSPVVCPEFIKPGPQFLHMTGMEAERARRDAEMLAERKRAEAQRKAEQQPFVVGGKVATCPK</sequence>
<dbReference type="Proteomes" id="UP001446871">
    <property type="component" value="Unassembled WGS sequence"/>
</dbReference>
<name>A0ABR1UHZ2_9PEZI</name>
<accession>A0ABR1UHZ2</accession>
<reference evidence="1 2" key="1">
    <citation type="submission" date="2023-01" db="EMBL/GenBank/DDBJ databases">
        <title>Analysis of 21 Apiospora genomes using comparative genomics revels a genus with tremendous synthesis potential of carbohydrate active enzymes and secondary metabolites.</title>
        <authorList>
            <person name="Sorensen T."/>
        </authorList>
    </citation>
    <scope>NUCLEOTIDE SEQUENCE [LARGE SCALE GENOMIC DNA]</scope>
    <source>
        <strain evidence="1 2">CBS 83171</strain>
    </source>
</reference>
<protein>
    <submittedName>
        <fullName evidence="1">Uncharacterized protein</fullName>
    </submittedName>
</protein>